<dbReference type="InterPro" id="IPR013780">
    <property type="entry name" value="Glyco_hydro_b"/>
</dbReference>
<comment type="similarity">
    <text evidence="1">Belongs to the glycosyl hydrolase 5 (cellulase A) family.</text>
</comment>
<dbReference type="EMBL" id="MU006561">
    <property type="protein sequence ID" value="KAF2752179.1"/>
    <property type="molecule type" value="Genomic_DNA"/>
</dbReference>
<dbReference type="PANTHER" id="PTHR31308:SF5">
    <property type="entry name" value="ERGOSTERYL-BETA-GLUCOSIDASE"/>
    <property type="match status" value="1"/>
</dbReference>
<feature type="domain" description="Glycoside hydrolase family 5 C-terminal" evidence="6">
    <location>
        <begin position="634"/>
        <end position="723"/>
    </location>
</feature>
<evidence type="ECO:0000256" key="3">
    <source>
        <dbReference type="ARBA" id="ARBA00023295"/>
    </source>
</evidence>
<dbReference type="PANTHER" id="PTHR31308">
    <property type="match status" value="1"/>
</dbReference>
<evidence type="ECO:0000256" key="4">
    <source>
        <dbReference type="SAM" id="MobiDB-lite"/>
    </source>
</evidence>
<evidence type="ECO:0000259" key="6">
    <source>
        <dbReference type="Pfam" id="PF18564"/>
    </source>
</evidence>
<evidence type="ECO:0000313" key="8">
    <source>
        <dbReference type="Proteomes" id="UP000799440"/>
    </source>
</evidence>
<keyword evidence="2 7" id="KW-0378">Hydrolase</keyword>
<name>A0A6A6VQM5_9PLEO</name>
<keyword evidence="3" id="KW-0326">Glycosidase</keyword>
<dbReference type="GO" id="GO:0000272">
    <property type="term" value="P:polysaccharide catabolic process"/>
    <property type="evidence" value="ECO:0007669"/>
    <property type="project" value="InterPro"/>
</dbReference>
<dbReference type="InterPro" id="IPR017853">
    <property type="entry name" value="GH"/>
</dbReference>
<feature type="region of interest" description="Disordered" evidence="4">
    <location>
        <begin position="574"/>
        <end position="597"/>
    </location>
</feature>
<dbReference type="InterPro" id="IPR001547">
    <property type="entry name" value="Glyco_hydro_5"/>
</dbReference>
<evidence type="ECO:0000256" key="2">
    <source>
        <dbReference type="ARBA" id="ARBA00022801"/>
    </source>
</evidence>
<feature type="domain" description="Glycoside hydrolase family 5" evidence="5">
    <location>
        <begin position="65"/>
        <end position="129"/>
    </location>
</feature>
<evidence type="ECO:0000313" key="7">
    <source>
        <dbReference type="EMBL" id="KAF2752179.1"/>
    </source>
</evidence>
<proteinExistence type="inferred from homology"/>
<dbReference type="PROSITE" id="PS00659">
    <property type="entry name" value="GLYCOSYL_HYDROL_F5"/>
    <property type="match status" value="1"/>
</dbReference>
<dbReference type="FunFam" id="3.20.20.80:FF:000106">
    <property type="entry name" value="Glycosyl hydrolase, putative"/>
    <property type="match status" value="1"/>
</dbReference>
<gene>
    <name evidence="7" type="ORF">M011DRAFT_482910</name>
</gene>
<dbReference type="Pfam" id="PF00150">
    <property type="entry name" value="Cellulase"/>
    <property type="match status" value="1"/>
</dbReference>
<dbReference type="InterPro" id="IPR052066">
    <property type="entry name" value="Glycosphingolipid_Hydrolases"/>
</dbReference>
<feature type="compositionally biased region" description="Polar residues" evidence="4">
    <location>
        <begin position="579"/>
        <end position="596"/>
    </location>
</feature>
<dbReference type="InterPro" id="IPR041036">
    <property type="entry name" value="GH5_C"/>
</dbReference>
<dbReference type="Gene3D" id="3.20.20.80">
    <property type="entry name" value="Glycosidases"/>
    <property type="match status" value="2"/>
</dbReference>
<dbReference type="Gene3D" id="2.60.40.1180">
    <property type="entry name" value="Golgi alpha-mannosidase II"/>
    <property type="match status" value="1"/>
</dbReference>
<dbReference type="AlphaFoldDB" id="A0A6A6VQM5"/>
<organism evidence="7 8">
    <name type="scientific">Sporormia fimetaria CBS 119925</name>
    <dbReference type="NCBI Taxonomy" id="1340428"/>
    <lineage>
        <taxon>Eukaryota</taxon>
        <taxon>Fungi</taxon>
        <taxon>Dikarya</taxon>
        <taxon>Ascomycota</taxon>
        <taxon>Pezizomycotina</taxon>
        <taxon>Dothideomycetes</taxon>
        <taxon>Pleosporomycetidae</taxon>
        <taxon>Pleosporales</taxon>
        <taxon>Sporormiaceae</taxon>
        <taxon>Sporormia</taxon>
    </lineage>
</organism>
<dbReference type="GO" id="GO:1904462">
    <property type="term" value="P:ergosteryl 3-beta-D-glucoside catabolic process"/>
    <property type="evidence" value="ECO:0007669"/>
    <property type="project" value="TreeGrafter"/>
</dbReference>
<evidence type="ECO:0000256" key="1">
    <source>
        <dbReference type="ARBA" id="ARBA00005641"/>
    </source>
</evidence>
<keyword evidence="8" id="KW-1185">Reference proteome</keyword>
<sequence length="750" mass="84615">MSPLRLRIDGSTFRDPHGREITLHGINCAADAKFPATPDQPTHVGENFFDGDNVSFVNRPFSVDDAATHFARLKGWGYNTLRYIFTWEAIEHAGPGKYDEEWIQHTISVLRVAKRFGFYIFMDPHQDVWSRFSGGSGAPLWTLYACGLDPKLFSVTEAAIVQNVYPEPQRYPKMIWATNYHRLACQVIFTLFFAGKDFAPKAIIDGMNIQEYLQKHYIAACEHLAKRIHEAGDLWHDPIIGWESLNEPNRGLIGAQDLSVIPEEQNLKKGTTPTAWQAIQIGSGRSCELPTYDMGGMGPYKSGSTLVDPDGKRAWLVVDQDSRYGWTRDPGWKLGECLWAQHGVWDPKTDTLLKKDYFAKDPNNGETIDYEYFTNHWWLAHYRTYSAMIKSIFPDSLMFVQPPVLEIPPTIKNTPDDDPNIIFSPHFYDGITLMTKKWNRLWNVDVFGVLRHKYWTPAFAVKIGETAIRNCFADQLRAMREEGTDKLGVHPCVFTEIGIPYDMDDKYAYRTGNYSSQISALDANHFGLEKSLANGFTLWTYVATNNHYWGDNWNGEDLSIYSLDDKAVPAGAFSETDSRASLDTTSPSFSKSQSAEDVSIDPENLKKTLAVETMSTTSGSTDVRGLRAAEAFIRPYPVATHGDITSYGFDLQNCTFKLALTAPGPTSEDEPTVIFLPEFHFPSSRSSVEVSGGKWTIIVKEMEGVPQQILHWWHAVGEQTITVKGVVRKQGAPVGSKEDESYLGYLQQCW</sequence>
<dbReference type="Proteomes" id="UP000799440">
    <property type="component" value="Unassembled WGS sequence"/>
</dbReference>
<dbReference type="Pfam" id="PF18564">
    <property type="entry name" value="Glyco_hydro_5_C"/>
    <property type="match status" value="1"/>
</dbReference>
<dbReference type="GO" id="GO:0050295">
    <property type="term" value="F:steryl-beta-glucosidase activity"/>
    <property type="evidence" value="ECO:0007669"/>
    <property type="project" value="TreeGrafter"/>
</dbReference>
<reference evidence="7" key="1">
    <citation type="journal article" date="2020" name="Stud. Mycol.">
        <title>101 Dothideomycetes genomes: a test case for predicting lifestyles and emergence of pathogens.</title>
        <authorList>
            <person name="Haridas S."/>
            <person name="Albert R."/>
            <person name="Binder M."/>
            <person name="Bloem J."/>
            <person name="Labutti K."/>
            <person name="Salamov A."/>
            <person name="Andreopoulos B."/>
            <person name="Baker S."/>
            <person name="Barry K."/>
            <person name="Bills G."/>
            <person name="Bluhm B."/>
            <person name="Cannon C."/>
            <person name="Castanera R."/>
            <person name="Culley D."/>
            <person name="Daum C."/>
            <person name="Ezra D."/>
            <person name="Gonzalez J."/>
            <person name="Henrissat B."/>
            <person name="Kuo A."/>
            <person name="Liang C."/>
            <person name="Lipzen A."/>
            <person name="Lutzoni F."/>
            <person name="Magnuson J."/>
            <person name="Mondo S."/>
            <person name="Nolan M."/>
            <person name="Ohm R."/>
            <person name="Pangilinan J."/>
            <person name="Park H.-J."/>
            <person name="Ramirez L."/>
            <person name="Alfaro M."/>
            <person name="Sun H."/>
            <person name="Tritt A."/>
            <person name="Yoshinaga Y."/>
            <person name="Zwiers L.-H."/>
            <person name="Turgeon B."/>
            <person name="Goodwin S."/>
            <person name="Spatafora J."/>
            <person name="Crous P."/>
            <person name="Grigoriev I."/>
        </authorList>
    </citation>
    <scope>NUCLEOTIDE SEQUENCE</scope>
    <source>
        <strain evidence="7">CBS 119925</strain>
    </source>
</reference>
<dbReference type="SUPFAM" id="SSF51445">
    <property type="entry name" value="(Trans)glycosidases"/>
    <property type="match status" value="1"/>
</dbReference>
<dbReference type="OrthoDB" id="9971853at2759"/>
<protein>
    <submittedName>
        <fullName evidence="7">Glycoside hydrolase family 5 protein</fullName>
    </submittedName>
</protein>
<evidence type="ECO:0000259" key="5">
    <source>
        <dbReference type="Pfam" id="PF00150"/>
    </source>
</evidence>
<dbReference type="FunFam" id="3.20.20.80:FF:000131">
    <property type="entry name" value="Glycoside hydrolase superfamily"/>
    <property type="match status" value="1"/>
</dbReference>
<accession>A0A6A6VQM5</accession>
<dbReference type="InterPro" id="IPR018087">
    <property type="entry name" value="Glyco_hydro_5_CS"/>
</dbReference>